<reference evidence="2" key="2">
    <citation type="submission" date="2021-04" db="EMBL/GenBank/DDBJ databases">
        <authorList>
            <person name="Gilroy R."/>
        </authorList>
    </citation>
    <scope>NUCLEOTIDE SEQUENCE</scope>
    <source>
        <strain evidence="2">G3-2149</strain>
    </source>
</reference>
<dbReference type="EMBL" id="JAHLFU010000017">
    <property type="protein sequence ID" value="MBU3852389.1"/>
    <property type="molecule type" value="Genomic_DNA"/>
</dbReference>
<gene>
    <name evidence="2" type="ORF">H9789_00905</name>
</gene>
<dbReference type="PANTHER" id="PTHR22916:SF3">
    <property type="entry name" value="UDP-GLCNAC:BETAGAL BETA-1,3-N-ACETYLGLUCOSAMINYLTRANSFERASE-LIKE PROTEIN 1"/>
    <property type="match status" value="1"/>
</dbReference>
<dbReference type="SUPFAM" id="SSF53448">
    <property type="entry name" value="Nucleotide-diphospho-sugar transferases"/>
    <property type="match status" value="1"/>
</dbReference>
<dbReference type="Gene3D" id="3.90.550.10">
    <property type="entry name" value="Spore Coat Polysaccharide Biosynthesis Protein SpsA, Chain A"/>
    <property type="match status" value="1"/>
</dbReference>
<proteinExistence type="predicted"/>
<reference evidence="2" key="1">
    <citation type="journal article" date="2021" name="PeerJ">
        <title>Extensive microbial diversity within the chicken gut microbiome revealed by metagenomics and culture.</title>
        <authorList>
            <person name="Gilroy R."/>
            <person name="Ravi A."/>
            <person name="Getino M."/>
            <person name="Pursley I."/>
            <person name="Horton D.L."/>
            <person name="Alikhan N.F."/>
            <person name="Baker D."/>
            <person name="Gharbi K."/>
            <person name="Hall N."/>
            <person name="Watson M."/>
            <person name="Adriaenssens E.M."/>
            <person name="Foster-Nyarko E."/>
            <person name="Jarju S."/>
            <person name="Secka A."/>
            <person name="Antonio M."/>
            <person name="Oren A."/>
            <person name="Chaudhuri R.R."/>
            <person name="La Ragione R."/>
            <person name="Hildebrand F."/>
            <person name="Pallen M.J."/>
        </authorList>
    </citation>
    <scope>NUCLEOTIDE SEQUENCE</scope>
    <source>
        <strain evidence="2">G3-2149</strain>
    </source>
</reference>
<feature type="domain" description="Glycosyltransferase 2-like" evidence="1">
    <location>
        <begin position="10"/>
        <end position="142"/>
    </location>
</feature>
<dbReference type="CDD" id="cd06433">
    <property type="entry name" value="GT_2_WfgS_like"/>
    <property type="match status" value="1"/>
</dbReference>
<dbReference type="Proteomes" id="UP000823865">
    <property type="component" value="Unassembled WGS sequence"/>
</dbReference>
<dbReference type="InterPro" id="IPR029044">
    <property type="entry name" value="Nucleotide-diphossugar_trans"/>
</dbReference>
<dbReference type="Pfam" id="PF00535">
    <property type="entry name" value="Glycos_transf_2"/>
    <property type="match status" value="1"/>
</dbReference>
<dbReference type="GO" id="GO:0016758">
    <property type="term" value="F:hexosyltransferase activity"/>
    <property type="evidence" value="ECO:0007669"/>
    <property type="project" value="UniProtKB-ARBA"/>
</dbReference>
<evidence type="ECO:0000313" key="3">
    <source>
        <dbReference type="Proteomes" id="UP000823865"/>
    </source>
</evidence>
<dbReference type="InterPro" id="IPR001173">
    <property type="entry name" value="Glyco_trans_2-like"/>
</dbReference>
<name>A0A9E2L5G2_9BACT</name>
<dbReference type="AlphaFoldDB" id="A0A9E2L5G2"/>
<protein>
    <submittedName>
        <fullName evidence="2">Glycosyltransferase</fullName>
    </submittedName>
</protein>
<dbReference type="PANTHER" id="PTHR22916">
    <property type="entry name" value="GLYCOSYLTRANSFERASE"/>
    <property type="match status" value="1"/>
</dbReference>
<sequence length="267" mass="31116">MNQDPYPSITVATVTYNAAQTLPRTLKSVAAQTYPNIEHLIVDGCSKDNTMELVHQYVEQNTREEIPHQIHLINEPDKGLYDAMNKAIMAAEGEYICFLNAGDCFHSPDTLKRLMEQLKWDQLEPGRRPAVLYGETDLVDAEGNFIRHRRLQAPQKLSFRSFLQGMLVCHQSFYVRTDLAREELYDMRYRFSADYDWCIRIMKKAKKKRLALHNSNLILTDYLSEGLTTQNHRKSLMERLRIMARHFGWPAAIGQHIWFVVRSVIKK</sequence>
<organism evidence="2 3">
    <name type="scientific">Candidatus Paraprevotella stercoravium</name>
    <dbReference type="NCBI Taxonomy" id="2838725"/>
    <lineage>
        <taxon>Bacteria</taxon>
        <taxon>Pseudomonadati</taxon>
        <taxon>Bacteroidota</taxon>
        <taxon>Bacteroidia</taxon>
        <taxon>Bacteroidales</taxon>
        <taxon>Prevotellaceae</taxon>
        <taxon>Paraprevotella</taxon>
    </lineage>
</organism>
<comment type="caution">
    <text evidence="2">The sequence shown here is derived from an EMBL/GenBank/DDBJ whole genome shotgun (WGS) entry which is preliminary data.</text>
</comment>
<evidence type="ECO:0000313" key="2">
    <source>
        <dbReference type="EMBL" id="MBU3852389.1"/>
    </source>
</evidence>
<evidence type="ECO:0000259" key="1">
    <source>
        <dbReference type="Pfam" id="PF00535"/>
    </source>
</evidence>
<accession>A0A9E2L5G2</accession>